<feature type="transmembrane region" description="Helical" evidence="1">
    <location>
        <begin position="44"/>
        <end position="63"/>
    </location>
</feature>
<name>A0A939JXX5_9HYPH</name>
<evidence type="ECO:0000259" key="2">
    <source>
        <dbReference type="Pfam" id="PF00487"/>
    </source>
</evidence>
<proteinExistence type="predicted"/>
<organism evidence="3 4">
    <name type="scientific">Jiella flava</name>
    <dbReference type="NCBI Taxonomy" id="2816857"/>
    <lineage>
        <taxon>Bacteria</taxon>
        <taxon>Pseudomonadati</taxon>
        <taxon>Pseudomonadota</taxon>
        <taxon>Alphaproteobacteria</taxon>
        <taxon>Hyphomicrobiales</taxon>
        <taxon>Aurantimonadaceae</taxon>
        <taxon>Jiella</taxon>
    </lineage>
</organism>
<dbReference type="GO" id="GO:0016020">
    <property type="term" value="C:membrane"/>
    <property type="evidence" value="ECO:0007669"/>
    <property type="project" value="TreeGrafter"/>
</dbReference>
<dbReference type="PANTHER" id="PTHR19353">
    <property type="entry name" value="FATTY ACID DESATURASE 2"/>
    <property type="match status" value="1"/>
</dbReference>
<dbReference type="GO" id="GO:0008610">
    <property type="term" value="P:lipid biosynthetic process"/>
    <property type="evidence" value="ECO:0007669"/>
    <property type="project" value="UniProtKB-ARBA"/>
</dbReference>
<feature type="transmembrane region" description="Helical" evidence="1">
    <location>
        <begin position="75"/>
        <end position="93"/>
    </location>
</feature>
<evidence type="ECO:0000256" key="1">
    <source>
        <dbReference type="SAM" id="Phobius"/>
    </source>
</evidence>
<dbReference type="AlphaFoldDB" id="A0A939JXX5"/>
<sequence>MNTKEKTPVKLDEIPALSTPLIAGIRDLTRDDRRRLLKRTPLRTGAKFGFAMSAITAGLAAIFHREALFGTGMNSLLPLAILMAGLGLLYAHFTELQHELLHGHGFRSNRINRALGFFSGLFTLSSYSHYRYHHLAHHRFLGTDRNSEFFSYPKRGLDGVGKLALAALDPSRFATVARRIAGTALGKPVRDVDDRQIARHVAQEYAAYGLILAAGLFYTLATGDAVLLLAWIIPMVLVAEPAHFLIELPEHFGLDAHGTRDVRLNTRSIEASPFLRWFTNGNNLHTAHHLMAGVPMERCPELHRLTRDSFGALEPSYFAFYRKVLAGEIKPRDETRATLN</sequence>
<dbReference type="InterPro" id="IPR012171">
    <property type="entry name" value="Fatty_acid_desaturase"/>
</dbReference>
<evidence type="ECO:0000313" key="3">
    <source>
        <dbReference type="EMBL" id="MBO0664552.1"/>
    </source>
</evidence>
<dbReference type="InterPro" id="IPR005804">
    <property type="entry name" value="FA_desaturase_dom"/>
</dbReference>
<gene>
    <name evidence="3" type="ORF">J1C48_18435</name>
</gene>
<feature type="transmembrane region" description="Helical" evidence="1">
    <location>
        <begin position="205"/>
        <end position="233"/>
    </location>
</feature>
<keyword evidence="1" id="KW-0812">Transmembrane</keyword>
<dbReference type="RefSeq" id="WP_207259467.1">
    <property type="nucleotide sequence ID" value="NZ_JAFMPP010000027.1"/>
</dbReference>
<reference evidence="3" key="1">
    <citation type="submission" date="2021-03" db="EMBL/GenBank/DDBJ databases">
        <title>Whole genome sequence of Jiella sp. CQZ9-1.</title>
        <authorList>
            <person name="Tuo L."/>
        </authorList>
    </citation>
    <scope>NUCLEOTIDE SEQUENCE</scope>
    <source>
        <strain evidence="3">CQZ9-1</strain>
    </source>
</reference>
<dbReference type="Proteomes" id="UP000664122">
    <property type="component" value="Unassembled WGS sequence"/>
</dbReference>
<accession>A0A939JXX5</accession>
<dbReference type="PANTHER" id="PTHR19353:SF19">
    <property type="entry name" value="DELTA(5) FATTY ACID DESATURASE C-RELATED"/>
    <property type="match status" value="1"/>
</dbReference>
<keyword evidence="1" id="KW-1133">Transmembrane helix</keyword>
<dbReference type="Pfam" id="PF00487">
    <property type="entry name" value="FA_desaturase"/>
    <property type="match status" value="1"/>
</dbReference>
<evidence type="ECO:0000313" key="4">
    <source>
        <dbReference type="Proteomes" id="UP000664122"/>
    </source>
</evidence>
<comment type="caution">
    <text evidence="3">The sequence shown here is derived from an EMBL/GenBank/DDBJ whole genome shotgun (WGS) entry which is preliminary data.</text>
</comment>
<dbReference type="EMBL" id="JAFMPP010000027">
    <property type="protein sequence ID" value="MBO0664552.1"/>
    <property type="molecule type" value="Genomic_DNA"/>
</dbReference>
<dbReference type="GO" id="GO:0016717">
    <property type="term" value="F:oxidoreductase activity, acting on paired donors, with oxidation of a pair of donors resulting in the reduction of molecular oxygen to two molecules of water"/>
    <property type="evidence" value="ECO:0007669"/>
    <property type="project" value="TreeGrafter"/>
</dbReference>
<keyword evidence="1" id="KW-0472">Membrane</keyword>
<feature type="domain" description="Fatty acid desaturase" evidence="2">
    <location>
        <begin position="78"/>
        <end position="320"/>
    </location>
</feature>
<protein>
    <submittedName>
        <fullName evidence="3">Fatty acid desaturase</fullName>
    </submittedName>
</protein>
<keyword evidence="4" id="KW-1185">Reference proteome</keyword>